<feature type="transmembrane region" description="Helical" evidence="4">
    <location>
        <begin position="706"/>
        <end position="731"/>
    </location>
</feature>
<feature type="transmembrane region" description="Helical" evidence="4">
    <location>
        <begin position="322"/>
        <end position="345"/>
    </location>
</feature>
<gene>
    <name evidence="5" type="ORF">PPENT_87.1.T1310168</name>
</gene>
<keyword evidence="4" id="KW-0812">Transmembrane</keyword>
<keyword evidence="3" id="KW-1015">Disulfide bond</keyword>
<dbReference type="Proteomes" id="UP000689195">
    <property type="component" value="Unassembled WGS sequence"/>
</dbReference>
<feature type="transmembrane region" description="Helical" evidence="4">
    <location>
        <begin position="276"/>
        <end position="301"/>
    </location>
</feature>
<organism evidence="5 6">
    <name type="scientific">Paramecium pentaurelia</name>
    <dbReference type="NCBI Taxonomy" id="43138"/>
    <lineage>
        <taxon>Eukaryota</taxon>
        <taxon>Sar</taxon>
        <taxon>Alveolata</taxon>
        <taxon>Ciliophora</taxon>
        <taxon>Intramacronucleata</taxon>
        <taxon>Oligohymenophorea</taxon>
        <taxon>Peniculida</taxon>
        <taxon>Parameciidae</taxon>
        <taxon>Paramecium</taxon>
    </lineage>
</organism>
<evidence type="ECO:0000313" key="5">
    <source>
        <dbReference type="EMBL" id="CAD8202671.1"/>
    </source>
</evidence>
<dbReference type="PANTHER" id="PTHR38934">
    <property type="entry name" value="HYPHALLY REGULATED CELL WALL PROTEIN 1"/>
    <property type="match status" value="1"/>
</dbReference>
<evidence type="ECO:0000256" key="4">
    <source>
        <dbReference type="SAM" id="Phobius"/>
    </source>
</evidence>
<dbReference type="NCBIfam" id="TIGR02232">
    <property type="entry name" value="myxo_disulf_rpt"/>
    <property type="match status" value="1"/>
</dbReference>
<dbReference type="OrthoDB" id="293816at2759"/>
<dbReference type="Pfam" id="PF13948">
    <property type="entry name" value="DUF4215"/>
    <property type="match status" value="4"/>
</dbReference>
<evidence type="ECO:0000256" key="3">
    <source>
        <dbReference type="ARBA" id="ARBA00023157"/>
    </source>
</evidence>
<dbReference type="AlphaFoldDB" id="A0A8S1XNG8"/>
<keyword evidence="2" id="KW-0677">Repeat</keyword>
<protein>
    <submittedName>
        <fullName evidence="5">Uncharacterized protein</fullName>
    </submittedName>
</protein>
<keyword evidence="4" id="KW-0472">Membrane</keyword>
<keyword evidence="4" id="KW-1133">Transmembrane helix</keyword>
<accession>A0A8S1XNG8</accession>
<dbReference type="PANTHER" id="PTHR38934:SF6">
    <property type="entry name" value="CHROMOSOME UNDETERMINED SCAFFOLD_176, WHOLE GENOME SHOTGUN SEQUENCE"/>
    <property type="match status" value="1"/>
</dbReference>
<reference evidence="5" key="1">
    <citation type="submission" date="2021-01" db="EMBL/GenBank/DDBJ databases">
        <authorList>
            <consortium name="Genoscope - CEA"/>
            <person name="William W."/>
        </authorList>
    </citation>
    <scope>NUCLEOTIDE SEQUENCE</scope>
</reference>
<sequence length="796" mass="91670">MIQQQFHPTIMQLVKNFHFQTIRQYYEVYWFGTSKSNCLYCVQEFHRSIQRNQCLCQPGDYDDGINLPCLPICGDQIIVDEDDCDDGNNDPYDGCHQCQFTFQDECQICFKGKCYHCKDNYSLIEAINTFISICGDLVIIKMNNAMMVIILNLIDVILVNSNVKEFVRNGMKQMDGIQQVRNVNLYVEMEQLLKDKQYCEDSNLYPFDLCNFCEQECSEHCLLCSNGKCLKCGKGFQYDEQNKLCFQICSDILIVGNEQCLDQITYYLQICENCQLSVIIIFNYVIMANVINVNLVIIQLIMVVNKIMEMDKLQVLKFLTHLFNISILIDLTVIIIVDMAVLFAIRESVKMGYLLDNYACYPIYGDLIIVEPELCDDGNLIPFNGCHNYYSCDLGCIICQSGQCTEISKPNEDNNNDQTTSDLLLINQQFMCTYLWGQYCDGLEGYDDGNDQPQDGCYNCQFLCFQGCVECQQNQCTKCNDKFYIFDILTQKCLQINSYQNDQNIDYPTTEFQQYNALRCGENQLLINNLCINKCGNGFLANKYEECDDGNIFGGDGCSSFCNTEDSLNQEDSLSLCTYIEAPDFNLNILSDKGSSIQLLELTFTQQVKIQTGLVIKHIMLFTISPETQYYLTINSIDNKTIYLGYPKYQIQIEHIQPIQNPILKAEIEKSIIHNAFHYELQIYQKKIILGTTIVLPETTKQQQLLLYKLMILAQLSSNAIMFFNILDLLLSLPYIKFMQNKFLPNLIEFLNTYPKVSLQSIMNYFKVDQLLAKLNGGTFPNHFTNKSNNQIQAKS</sequence>
<comment type="caution">
    <text evidence="5">The sequence shown here is derived from an EMBL/GenBank/DDBJ whole genome shotgun (WGS) entry which is preliminary data.</text>
</comment>
<dbReference type="InterPro" id="IPR011936">
    <property type="entry name" value="Myxo_disulph_rpt"/>
</dbReference>
<evidence type="ECO:0000256" key="1">
    <source>
        <dbReference type="ARBA" id="ARBA00022729"/>
    </source>
</evidence>
<dbReference type="EMBL" id="CAJJDO010000131">
    <property type="protein sequence ID" value="CAD8202671.1"/>
    <property type="molecule type" value="Genomic_DNA"/>
</dbReference>
<evidence type="ECO:0000256" key="2">
    <source>
        <dbReference type="ARBA" id="ARBA00022737"/>
    </source>
</evidence>
<name>A0A8S1XNG8_9CILI</name>
<proteinExistence type="predicted"/>
<keyword evidence="6" id="KW-1185">Reference proteome</keyword>
<keyword evidence="1" id="KW-0732">Signal</keyword>
<evidence type="ECO:0000313" key="6">
    <source>
        <dbReference type="Proteomes" id="UP000689195"/>
    </source>
</evidence>